<dbReference type="RefSeq" id="WP_321775346.1">
    <property type="nucleotide sequence ID" value="NZ_FOIQ01000004.1"/>
</dbReference>
<dbReference type="EMBL" id="FOIQ01000004">
    <property type="protein sequence ID" value="SEW16786.1"/>
    <property type="molecule type" value="Genomic_DNA"/>
</dbReference>
<feature type="transmembrane region" description="Helical" evidence="1">
    <location>
        <begin position="391"/>
        <end position="411"/>
    </location>
</feature>
<reference evidence="2 3" key="1">
    <citation type="submission" date="2016-10" db="EMBL/GenBank/DDBJ databases">
        <authorList>
            <person name="de Groot N.N."/>
        </authorList>
    </citation>
    <scope>NUCLEOTIDE SEQUENCE [LARGE SCALE GENOMIC DNA]</scope>
    <source>
        <strain evidence="2 3">TC2-24</strain>
    </source>
</reference>
<feature type="transmembrane region" description="Helical" evidence="1">
    <location>
        <begin position="197"/>
        <end position="219"/>
    </location>
</feature>
<evidence type="ECO:0000313" key="3">
    <source>
        <dbReference type="Proteomes" id="UP000199373"/>
    </source>
</evidence>
<proteinExistence type="predicted"/>
<feature type="transmembrane region" description="Helical" evidence="1">
    <location>
        <begin position="30"/>
        <end position="49"/>
    </location>
</feature>
<feature type="transmembrane region" description="Helical" evidence="1">
    <location>
        <begin position="148"/>
        <end position="167"/>
    </location>
</feature>
<dbReference type="Proteomes" id="UP000199373">
    <property type="component" value="Unassembled WGS sequence"/>
</dbReference>
<evidence type="ECO:0000256" key="1">
    <source>
        <dbReference type="SAM" id="Phobius"/>
    </source>
</evidence>
<protein>
    <submittedName>
        <fullName evidence="2">Oligosaccharide repeat unit polymerase</fullName>
    </submittedName>
</protein>
<dbReference type="AlphaFoldDB" id="A0A1I0PR69"/>
<feature type="transmembrane region" description="Helical" evidence="1">
    <location>
        <begin position="98"/>
        <end position="117"/>
    </location>
</feature>
<feature type="transmembrane region" description="Helical" evidence="1">
    <location>
        <begin position="6"/>
        <end position="23"/>
    </location>
</feature>
<keyword evidence="1" id="KW-0472">Membrane</keyword>
<gene>
    <name evidence="2" type="ORF">SAMN04487850_1949</name>
</gene>
<name>A0A1I0PR69_9BACT</name>
<keyword evidence="1" id="KW-1133">Transmembrane helix</keyword>
<sequence>MPMTILIIALVIVMLLLSWKYILRLEPTGVFALLWAISIPVVLLLQTYISLMFTGILYIVGGVICFMLGTVFCDTAYRPEPRRRQLTFRREWATPIMVVLLVGAMVNPLYSIVLHGFNLQALLSMQDLLNMNRQISEDRYMSGDVSNVVNQFFLIFCYAAPLFGGFCYRWVGRWTRLVCILTLIPGMFIALTQSMKMGMITGFVLWLTGYLVCSFSYALPLRIRPRHWLYVLLGFVGFFGILFFSMVFRTGEISEKTIVEISQKFVTYALGHFHCFDMWFSFHEPAAYAWGTKTFLGISNVLGLEDRIQGMYQEYYQIGQNGYYGISNIFTIFRPLIEDFGEAGAYLVLFVMGALTKASLKALVCRRNIFLNQVVTTGAYPYLLWSFVTSFFAYTSYIATFVVAYALFHLLQKETQA</sequence>
<keyword evidence="3" id="KW-1185">Reference proteome</keyword>
<organism evidence="2 3">
    <name type="scientific">Prevotella aff. ruminicola Tc2-24</name>
    <dbReference type="NCBI Taxonomy" id="81582"/>
    <lineage>
        <taxon>Bacteria</taxon>
        <taxon>Pseudomonadati</taxon>
        <taxon>Bacteroidota</taxon>
        <taxon>Bacteroidia</taxon>
        <taxon>Bacteroidales</taxon>
        <taxon>Prevotellaceae</taxon>
        <taxon>Prevotella</taxon>
    </lineage>
</organism>
<dbReference type="NCBIfam" id="TIGR04370">
    <property type="entry name" value="glyco_rpt_poly"/>
    <property type="match status" value="1"/>
</dbReference>
<keyword evidence="1" id="KW-0812">Transmembrane</keyword>
<feature type="transmembrane region" description="Helical" evidence="1">
    <location>
        <begin position="228"/>
        <end position="248"/>
    </location>
</feature>
<feature type="transmembrane region" description="Helical" evidence="1">
    <location>
        <begin position="174"/>
        <end position="191"/>
    </location>
</feature>
<evidence type="ECO:0000313" key="2">
    <source>
        <dbReference type="EMBL" id="SEW16786.1"/>
    </source>
</evidence>
<accession>A0A1I0PR69</accession>
<feature type="transmembrane region" description="Helical" evidence="1">
    <location>
        <begin position="55"/>
        <end position="77"/>
    </location>
</feature>
<feature type="transmembrane region" description="Helical" evidence="1">
    <location>
        <begin position="343"/>
        <end position="360"/>
    </location>
</feature>